<dbReference type="AlphaFoldDB" id="A0A423VNI0"/>
<dbReference type="SUPFAM" id="SSF55729">
    <property type="entry name" value="Acyl-CoA N-acyltransferases (Nat)"/>
    <property type="match status" value="1"/>
</dbReference>
<dbReference type="Proteomes" id="UP000283895">
    <property type="component" value="Unassembled WGS sequence"/>
</dbReference>
<comment type="caution">
    <text evidence="1">The sequence shown here is derived from an EMBL/GenBank/DDBJ whole genome shotgun (WGS) entry which is preliminary data.</text>
</comment>
<protein>
    <recommendedName>
        <fullName evidence="3">N-acetyltransferase domain-containing protein</fullName>
    </recommendedName>
</protein>
<dbReference type="InterPro" id="IPR016181">
    <property type="entry name" value="Acyl_CoA_acyltransferase"/>
</dbReference>
<dbReference type="EMBL" id="LKEA01000049">
    <property type="protein sequence ID" value="ROV92566.1"/>
    <property type="molecule type" value="Genomic_DNA"/>
</dbReference>
<evidence type="ECO:0000313" key="2">
    <source>
        <dbReference type="Proteomes" id="UP000283895"/>
    </source>
</evidence>
<gene>
    <name evidence="1" type="ORF">VMCG_08910</name>
</gene>
<reference evidence="1 2" key="1">
    <citation type="submission" date="2015-09" db="EMBL/GenBank/DDBJ databases">
        <title>Host preference determinants of Valsa canker pathogens revealed by comparative genomics.</title>
        <authorList>
            <person name="Yin Z."/>
            <person name="Huang L."/>
        </authorList>
    </citation>
    <scope>NUCLEOTIDE SEQUENCE [LARGE SCALE GENOMIC DNA]</scope>
    <source>
        <strain evidence="1 2">03-1</strain>
    </source>
</reference>
<accession>A0A423VNI0</accession>
<proteinExistence type="predicted"/>
<name>A0A423VNI0_9PEZI</name>
<evidence type="ECO:0008006" key="3">
    <source>
        <dbReference type="Google" id="ProtNLM"/>
    </source>
</evidence>
<dbReference type="OrthoDB" id="2821191at2759"/>
<keyword evidence="2" id="KW-1185">Reference proteome</keyword>
<organism evidence="1 2">
    <name type="scientific">Cytospora schulzeri</name>
    <dbReference type="NCBI Taxonomy" id="448051"/>
    <lineage>
        <taxon>Eukaryota</taxon>
        <taxon>Fungi</taxon>
        <taxon>Dikarya</taxon>
        <taxon>Ascomycota</taxon>
        <taxon>Pezizomycotina</taxon>
        <taxon>Sordariomycetes</taxon>
        <taxon>Sordariomycetidae</taxon>
        <taxon>Diaporthales</taxon>
        <taxon>Cytosporaceae</taxon>
        <taxon>Cytospora</taxon>
    </lineage>
</organism>
<evidence type="ECO:0000313" key="1">
    <source>
        <dbReference type="EMBL" id="ROV92566.1"/>
    </source>
</evidence>
<sequence>MSPLQFHFREAKSSFSDDKFVVAAFDAALPYLASIGSHEMWGLTPFSERDGWTTETSQQVKDAETYSLTGQGEALRIFIVEVELPPAEVEEGRLGSSVGILDSADKRHELQTRIRPEDGKHVLPVGFAFVREDWIPKYIASQEHLSLEDADRHSCLYIEVMVADHRVSSAFRKGCGAALVQGIKEYGQRTHKMALFVDGWAGNDKKLISYYTRQGFRVIDDFSLPRKDKAPWQGTLLRMEIS</sequence>
<dbReference type="Gene3D" id="3.40.630.30">
    <property type="match status" value="1"/>
</dbReference>